<sequence length="406" mass="46484">MESSLPNIVFKKPDSSIVPHILLWLVQIIALSSPPFTGRRATFSVLIIALGVYCNVKPHFTNNFDLAQPFSIAWSFYTAVLAKLLFSGPPEDNFWRIDEPAREARAYTGFGWKRFRWTTALIFNHRGIRWNYQVKNVPLLPKTSKSRFLASQLAKSVGCFCMADLLYYIHQRVNFTTSDGRVGQLDSKYLTLRQDNWRWSVIKTFSLAGLPYFALNMQFAQGGFLSVLFGISKPEDWPPPFGSIDDMRTVRSFWGAFWHQQLRHMLSSYTDAFANILRIRRGTNLSSYAKLYLAFFISGAFHALGQLHLPRPANITAEECSMGFLHFFIWQAFAITIEDFVKWLWQIAGWSTEGVRIIGYAWVFFSMWWSFPLAGDTVLKLRIGAGSFAPFPLMKPLVNALIPLPP</sequence>
<evidence type="ECO:0000256" key="1">
    <source>
        <dbReference type="ARBA" id="ARBA00004141"/>
    </source>
</evidence>
<keyword evidence="7" id="KW-1185">Reference proteome</keyword>
<dbReference type="GO" id="GO:0016020">
    <property type="term" value="C:membrane"/>
    <property type="evidence" value="ECO:0007669"/>
    <property type="project" value="UniProtKB-SubCell"/>
</dbReference>
<dbReference type="Pfam" id="PF13813">
    <property type="entry name" value="MBOAT_2"/>
    <property type="match status" value="1"/>
</dbReference>
<organism evidence="6 7">
    <name type="scientific">Melanomma pulvis-pyrius CBS 109.77</name>
    <dbReference type="NCBI Taxonomy" id="1314802"/>
    <lineage>
        <taxon>Eukaryota</taxon>
        <taxon>Fungi</taxon>
        <taxon>Dikarya</taxon>
        <taxon>Ascomycota</taxon>
        <taxon>Pezizomycotina</taxon>
        <taxon>Dothideomycetes</taxon>
        <taxon>Pleosporomycetidae</taxon>
        <taxon>Pleosporales</taxon>
        <taxon>Melanommataceae</taxon>
        <taxon>Melanomma</taxon>
    </lineage>
</organism>
<evidence type="ECO:0000256" key="3">
    <source>
        <dbReference type="ARBA" id="ARBA00022989"/>
    </source>
</evidence>
<name>A0A6A6X0C4_9PLEO</name>
<evidence type="ECO:0000313" key="6">
    <source>
        <dbReference type="EMBL" id="KAF2789624.1"/>
    </source>
</evidence>
<gene>
    <name evidence="6" type="ORF">K505DRAFT_410225</name>
</gene>
<evidence type="ECO:0000256" key="2">
    <source>
        <dbReference type="ARBA" id="ARBA00022692"/>
    </source>
</evidence>
<keyword evidence="3" id="KW-1133">Transmembrane helix</keyword>
<keyword evidence="2" id="KW-0812">Transmembrane</keyword>
<accession>A0A6A6X0C4</accession>
<evidence type="ECO:0000259" key="5">
    <source>
        <dbReference type="Pfam" id="PF13813"/>
    </source>
</evidence>
<feature type="domain" description="Wax synthase" evidence="5">
    <location>
        <begin position="237"/>
        <end position="324"/>
    </location>
</feature>
<dbReference type="EMBL" id="MU002124">
    <property type="protein sequence ID" value="KAF2789624.1"/>
    <property type="molecule type" value="Genomic_DNA"/>
</dbReference>
<protein>
    <recommendedName>
        <fullName evidence="5">Wax synthase domain-containing protein</fullName>
    </recommendedName>
</protein>
<dbReference type="AlphaFoldDB" id="A0A6A6X0C4"/>
<dbReference type="OrthoDB" id="1077582at2759"/>
<keyword evidence="4" id="KW-0472">Membrane</keyword>
<proteinExistence type="predicted"/>
<evidence type="ECO:0000256" key="4">
    <source>
        <dbReference type="ARBA" id="ARBA00023136"/>
    </source>
</evidence>
<evidence type="ECO:0000313" key="7">
    <source>
        <dbReference type="Proteomes" id="UP000799757"/>
    </source>
</evidence>
<reference evidence="6" key="1">
    <citation type="journal article" date="2020" name="Stud. Mycol.">
        <title>101 Dothideomycetes genomes: a test case for predicting lifestyles and emergence of pathogens.</title>
        <authorList>
            <person name="Haridas S."/>
            <person name="Albert R."/>
            <person name="Binder M."/>
            <person name="Bloem J."/>
            <person name="Labutti K."/>
            <person name="Salamov A."/>
            <person name="Andreopoulos B."/>
            <person name="Baker S."/>
            <person name="Barry K."/>
            <person name="Bills G."/>
            <person name="Bluhm B."/>
            <person name="Cannon C."/>
            <person name="Castanera R."/>
            <person name="Culley D."/>
            <person name="Daum C."/>
            <person name="Ezra D."/>
            <person name="Gonzalez J."/>
            <person name="Henrissat B."/>
            <person name="Kuo A."/>
            <person name="Liang C."/>
            <person name="Lipzen A."/>
            <person name="Lutzoni F."/>
            <person name="Magnuson J."/>
            <person name="Mondo S."/>
            <person name="Nolan M."/>
            <person name="Ohm R."/>
            <person name="Pangilinan J."/>
            <person name="Park H.-J."/>
            <person name="Ramirez L."/>
            <person name="Alfaro M."/>
            <person name="Sun H."/>
            <person name="Tritt A."/>
            <person name="Yoshinaga Y."/>
            <person name="Zwiers L.-H."/>
            <person name="Turgeon B."/>
            <person name="Goodwin S."/>
            <person name="Spatafora J."/>
            <person name="Crous P."/>
            <person name="Grigoriev I."/>
        </authorList>
    </citation>
    <scope>NUCLEOTIDE SEQUENCE</scope>
    <source>
        <strain evidence="6">CBS 109.77</strain>
    </source>
</reference>
<dbReference type="InterPro" id="IPR032805">
    <property type="entry name" value="Wax_synthase_dom"/>
</dbReference>
<dbReference type="Proteomes" id="UP000799757">
    <property type="component" value="Unassembled WGS sequence"/>
</dbReference>
<comment type="subcellular location">
    <subcellularLocation>
        <location evidence="1">Membrane</location>
        <topology evidence="1">Multi-pass membrane protein</topology>
    </subcellularLocation>
</comment>